<dbReference type="Pfam" id="PF03179">
    <property type="entry name" value="V-ATPase_G"/>
    <property type="match status" value="1"/>
</dbReference>
<evidence type="ECO:0000256" key="2">
    <source>
        <dbReference type="ARBA" id="ARBA00022448"/>
    </source>
</evidence>
<dbReference type="GO" id="GO:0016887">
    <property type="term" value="F:ATP hydrolysis activity"/>
    <property type="evidence" value="ECO:0007669"/>
    <property type="project" value="TreeGrafter"/>
</dbReference>
<dbReference type="GO" id="GO:0097401">
    <property type="term" value="P:synaptic vesicle lumen acidification"/>
    <property type="evidence" value="ECO:0007669"/>
    <property type="project" value="TreeGrafter"/>
</dbReference>
<organism evidence="7 8">
    <name type="scientific">Ailuropoda melanoleuca</name>
    <name type="common">Giant panda</name>
    <dbReference type="NCBI Taxonomy" id="9646"/>
    <lineage>
        <taxon>Eukaryota</taxon>
        <taxon>Metazoa</taxon>
        <taxon>Chordata</taxon>
        <taxon>Craniata</taxon>
        <taxon>Vertebrata</taxon>
        <taxon>Euteleostomi</taxon>
        <taxon>Mammalia</taxon>
        <taxon>Eutheria</taxon>
        <taxon>Laurasiatheria</taxon>
        <taxon>Carnivora</taxon>
        <taxon>Caniformia</taxon>
        <taxon>Ursidae</taxon>
        <taxon>Ailuropoda</taxon>
    </lineage>
</organism>
<dbReference type="PANTHER" id="PTHR12713:SF12">
    <property type="entry name" value="V-TYPE PROTON ATPASE SUBUNIT G 1"/>
    <property type="match status" value="1"/>
</dbReference>
<dbReference type="GO" id="GO:0046961">
    <property type="term" value="F:proton-transporting ATPase activity, rotational mechanism"/>
    <property type="evidence" value="ECO:0007669"/>
    <property type="project" value="InterPro"/>
</dbReference>
<proteinExistence type="inferred from homology"/>
<reference evidence="7" key="2">
    <citation type="submission" date="2025-08" db="UniProtKB">
        <authorList>
            <consortium name="Ensembl"/>
        </authorList>
    </citation>
    <scope>IDENTIFICATION</scope>
</reference>
<dbReference type="Proteomes" id="UP000008912">
    <property type="component" value="Unassembled WGS sequence"/>
</dbReference>
<dbReference type="GeneTree" id="ENSGT00940000154399"/>
<comment type="similarity">
    <text evidence="1 6">Belongs to the V-ATPase G subunit family.</text>
</comment>
<keyword evidence="8" id="KW-1185">Reference proteome</keyword>
<dbReference type="InterPro" id="IPR005124">
    <property type="entry name" value="V-ATPase_G"/>
</dbReference>
<evidence type="ECO:0000256" key="1">
    <source>
        <dbReference type="ARBA" id="ARBA00010066"/>
    </source>
</evidence>
<dbReference type="PANTHER" id="PTHR12713">
    <property type="entry name" value="VACUOLAR ATP SYNTHASE SUBUNIT G"/>
    <property type="match status" value="1"/>
</dbReference>
<sequence length="109" mass="12306">MAIALDCLVTTKQATEKVCEAHKQTTLRPKQVKAAQAKTEQYHLQREKEFQAKEAAVLGSQCSTEVEKTQGMTIPQNYLKQNRDEVLENLLVFVCNIPPEICENCRING</sequence>
<dbReference type="GO" id="GO:0030672">
    <property type="term" value="C:synaptic vesicle membrane"/>
    <property type="evidence" value="ECO:0007669"/>
    <property type="project" value="TreeGrafter"/>
</dbReference>
<keyword evidence="3 6" id="KW-0375">Hydrogen ion transport</keyword>
<reference evidence="7" key="3">
    <citation type="submission" date="2025-09" db="UniProtKB">
        <authorList>
            <consortium name="Ensembl"/>
        </authorList>
    </citation>
    <scope>IDENTIFICATION</scope>
</reference>
<dbReference type="Ensembl" id="ENSAMET00000007253.2">
    <property type="protein sequence ID" value="ENSAMEP00000036291.1"/>
    <property type="gene ID" value="ENSAMEG00000006610.2"/>
</dbReference>
<name>A0A7N5K8R5_AILME</name>
<comment type="subunit">
    <text evidence="5">V-ATPase is a heteromultimeric enzyme made up of two complexes: the ATP-hydrolytic V1 complex and the proton translocation V0 complex. The V1 complex consists of three catalytic AB heterodimers that form a heterohexamer, three peripheral stalks each consisting of EG heterodimers, one central rotor including subunits D and F, and the regulatory subunits C and H. The proton translocation complex V0 consists of the proton transport subunit a, a ring of proteolipid subunits c9c'', rotary subunit d, subunits e and f, and the accessory subunits ATP6AP1/Ac45 and ATP6AP2/PRR.</text>
</comment>
<comment type="function">
    <text evidence="6">Subunit of the V1 complex of vacuolar(H+)-ATPase (V-ATPase), a multisubunit enzyme composed of a peripheral complex (V1) that hydrolyzes ATP and a membrane integral complex (V0) that translocates protons. V-ATPase is responsible for acidifying and maintaining the pH of intracellular compartments and in some cell types, is targeted to the plasma membrane, where it is responsible for acidifying the extracellular environment.</text>
</comment>
<keyword evidence="2 6" id="KW-0813">Transport</keyword>
<dbReference type="GO" id="GO:0000221">
    <property type="term" value="C:vacuolar proton-transporting V-type ATPase, V1 domain"/>
    <property type="evidence" value="ECO:0007669"/>
    <property type="project" value="TreeGrafter"/>
</dbReference>
<evidence type="ECO:0000256" key="6">
    <source>
        <dbReference type="RuleBase" id="RU364019"/>
    </source>
</evidence>
<evidence type="ECO:0000256" key="5">
    <source>
        <dbReference type="ARBA" id="ARBA00046696"/>
    </source>
</evidence>
<dbReference type="NCBIfam" id="TIGR01147">
    <property type="entry name" value="V_ATP_synt_G"/>
    <property type="match status" value="1"/>
</dbReference>
<reference evidence="7 8" key="1">
    <citation type="journal article" date="2010" name="Nature">
        <title>The sequence and de novo assembly of the giant panda genome.</title>
        <authorList>
            <person name="Li R."/>
            <person name="Fan W."/>
            <person name="Tian G."/>
            <person name="Zhu H."/>
            <person name="He L."/>
            <person name="Cai J."/>
            <person name="Huang Q."/>
            <person name="Cai Q."/>
            <person name="Li B."/>
            <person name="Bai Y."/>
            <person name="Zhang Z."/>
            <person name="Zhang Y."/>
            <person name="Wang W."/>
            <person name="Li J."/>
            <person name="Wei F."/>
            <person name="Li H."/>
            <person name="Jian M."/>
            <person name="Li J."/>
            <person name="Zhang Z."/>
            <person name="Nielsen R."/>
            <person name="Li D."/>
            <person name="Gu W."/>
            <person name="Yang Z."/>
            <person name="Xuan Z."/>
            <person name="Ryder O.A."/>
            <person name="Leung F.C."/>
            <person name="Zhou Y."/>
            <person name="Cao J."/>
            <person name="Sun X."/>
            <person name="Fu Y."/>
            <person name="Fang X."/>
            <person name="Guo X."/>
            <person name="Wang B."/>
            <person name="Hou R."/>
            <person name="Shen F."/>
            <person name="Mu B."/>
            <person name="Ni P."/>
            <person name="Lin R."/>
            <person name="Qian W."/>
            <person name="Wang G."/>
            <person name="Yu C."/>
            <person name="Nie W."/>
            <person name="Wang J."/>
            <person name="Wu Z."/>
            <person name="Liang H."/>
            <person name="Min J."/>
            <person name="Wu Q."/>
            <person name="Cheng S."/>
            <person name="Ruan J."/>
            <person name="Wang M."/>
            <person name="Shi Z."/>
            <person name="Wen M."/>
            <person name="Liu B."/>
            <person name="Ren X."/>
            <person name="Zheng H."/>
            <person name="Dong D."/>
            <person name="Cook K."/>
            <person name="Shan G."/>
            <person name="Zhang H."/>
            <person name="Kosiol C."/>
            <person name="Xie X."/>
            <person name="Lu Z."/>
            <person name="Zheng H."/>
            <person name="Li Y."/>
            <person name="Steiner C.C."/>
            <person name="Lam T.T."/>
            <person name="Lin S."/>
            <person name="Zhang Q."/>
            <person name="Li G."/>
            <person name="Tian J."/>
            <person name="Gong T."/>
            <person name="Liu H."/>
            <person name="Zhang D."/>
            <person name="Fang L."/>
            <person name="Ye C."/>
            <person name="Zhang J."/>
            <person name="Hu W."/>
            <person name="Xu A."/>
            <person name="Ren Y."/>
            <person name="Zhang G."/>
            <person name="Bruford M.W."/>
            <person name="Li Q."/>
            <person name="Ma L."/>
            <person name="Guo Y."/>
            <person name="An N."/>
            <person name="Hu Y."/>
            <person name="Zheng Y."/>
            <person name="Shi Y."/>
            <person name="Li Z."/>
            <person name="Liu Q."/>
            <person name="Chen Y."/>
            <person name="Zhao J."/>
            <person name="Qu N."/>
            <person name="Zhao S."/>
            <person name="Tian F."/>
            <person name="Wang X."/>
            <person name="Wang H."/>
            <person name="Xu L."/>
            <person name="Liu X."/>
            <person name="Vinar T."/>
            <person name="Wang Y."/>
            <person name="Lam T.W."/>
            <person name="Yiu S.M."/>
            <person name="Liu S."/>
            <person name="Zhang H."/>
            <person name="Li D."/>
            <person name="Huang Y."/>
            <person name="Wang X."/>
            <person name="Yang G."/>
            <person name="Jiang Z."/>
            <person name="Wang J."/>
            <person name="Qin N."/>
            <person name="Li L."/>
            <person name="Li J."/>
            <person name="Bolund L."/>
            <person name="Kristiansen K."/>
            <person name="Wong G.K."/>
            <person name="Olson M."/>
            <person name="Zhang X."/>
            <person name="Li S."/>
            <person name="Yang H."/>
            <person name="Wang J."/>
            <person name="Wang J."/>
        </authorList>
    </citation>
    <scope>NUCLEOTIDE SEQUENCE [LARGE SCALE GENOMIC DNA]</scope>
</reference>
<keyword evidence="4 6" id="KW-0406">Ion transport</keyword>
<evidence type="ECO:0000256" key="3">
    <source>
        <dbReference type="ARBA" id="ARBA00022781"/>
    </source>
</evidence>
<evidence type="ECO:0000313" key="7">
    <source>
        <dbReference type="Ensembl" id="ENSAMEP00000036291.1"/>
    </source>
</evidence>
<evidence type="ECO:0000256" key="4">
    <source>
        <dbReference type="ARBA" id="ARBA00023065"/>
    </source>
</evidence>
<evidence type="ECO:0000313" key="8">
    <source>
        <dbReference type="Proteomes" id="UP000008912"/>
    </source>
</evidence>
<dbReference type="Gene3D" id="1.20.5.2950">
    <property type="match status" value="1"/>
</dbReference>
<dbReference type="AlphaFoldDB" id="A0A7N5K8R5"/>
<dbReference type="InParanoid" id="A0A7N5K8R5"/>
<protein>
    <recommendedName>
        <fullName evidence="6">V-type proton ATPase subunit G</fullName>
    </recommendedName>
</protein>
<accession>A0A7N5K8R5</accession>